<sequence length="196" mass="21798">MLIYMIRHGQTDWNAESRMQGQKDIGLNDRGRSQATNNGRKLADILGDTAGDFDFVSSPLGRTRDTMERVRAAMGLTPENYRMDDRLKEVSFGDWEGSTLAELAAISPERVDERGLNKWDFIPPGQDAESYEILSWRIGAWLNSLVKPTVCVSHGGVIRACFRLVAGVSPDEACALDIPQDRILKIDRDGGSIGWL</sequence>
<gene>
    <name evidence="4" type="ORF">FAA97_11085</name>
</gene>
<dbReference type="RefSeq" id="WP_136598589.1">
    <property type="nucleotide sequence ID" value="NZ_STGV01000003.1"/>
</dbReference>
<reference evidence="4 5" key="1">
    <citation type="submission" date="2019-04" db="EMBL/GenBank/DDBJ databases">
        <title>Genome sequence of strain shin9-1.</title>
        <authorList>
            <person name="Gao J."/>
            <person name="Sun J."/>
        </authorList>
    </citation>
    <scope>NUCLEOTIDE SEQUENCE [LARGE SCALE GENOMIC DNA]</scope>
    <source>
        <strain evidence="5">shin9-1</strain>
    </source>
</reference>
<evidence type="ECO:0000256" key="1">
    <source>
        <dbReference type="PIRSR" id="PIRSR613078-1"/>
    </source>
</evidence>
<evidence type="ECO:0000256" key="2">
    <source>
        <dbReference type="PIRSR" id="PIRSR613078-2"/>
    </source>
</evidence>
<protein>
    <submittedName>
        <fullName evidence="4">Histidine phosphatase family protein</fullName>
    </submittedName>
</protein>
<name>A0A4V4HMR4_9HYPH</name>
<dbReference type="InterPro" id="IPR013078">
    <property type="entry name" value="His_Pase_superF_clade-1"/>
</dbReference>
<feature type="binding site" evidence="2">
    <location>
        <position position="62"/>
    </location>
    <ligand>
        <name>substrate</name>
    </ligand>
</feature>
<feature type="active site" description="Tele-phosphohistidine intermediate" evidence="1">
    <location>
        <position position="8"/>
    </location>
</feature>
<dbReference type="Pfam" id="PF00300">
    <property type="entry name" value="His_Phos_1"/>
    <property type="match status" value="1"/>
</dbReference>
<evidence type="ECO:0000256" key="3">
    <source>
        <dbReference type="SAM" id="MobiDB-lite"/>
    </source>
</evidence>
<dbReference type="GO" id="GO:0016791">
    <property type="term" value="F:phosphatase activity"/>
    <property type="evidence" value="ECO:0007669"/>
    <property type="project" value="TreeGrafter"/>
</dbReference>
<dbReference type="PANTHER" id="PTHR48100:SF59">
    <property type="entry name" value="ADENOSYLCOBALAMIN_ALPHA-RIBAZOLE PHOSPHATASE"/>
    <property type="match status" value="1"/>
</dbReference>
<feature type="active site" description="Proton donor/acceptor" evidence="1">
    <location>
        <position position="89"/>
    </location>
</feature>
<feature type="region of interest" description="Disordered" evidence="3">
    <location>
        <begin position="15"/>
        <end position="36"/>
    </location>
</feature>
<dbReference type="Gene3D" id="3.40.50.1240">
    <property type="entry name" value="Phosphoglycerate mutase-like"/>
    <property type="match status" value="1"/>
</dbReference>
<dbReference type="OrthoDB" id="9781415at2"/>
<organism evidence="4 5">
    <name type="scientific">Peteryoungia ipomoeae</name>
    <dbReference type="NCBI Taxonomy" id="1210932"/>
    <lineage>
        <taxon>Bacteria</taxon>
        <taxon>Pseudomonadati</taxon>
        <taxon>Pseudomonadota</taxon>
        <taxon>Alphaproteobacteria</taxon>
        <taxon>Hyphomicrobiales</taxon>
        <taxon>Rhizobiaceae</taxon>
        <taxon>Peteryoungia</taxon>
    </lineage>
</organism>
<dbReference type="SUPFAM" id="SSF53254">
    <property type="entry name" value="Phosphoglycerate mutase-like"/>
    <property type="match status" value="1"/>
</dbReference>
<evidence type="ECO:0000313" key="4">
    <source>
        <dbReference type="EMBL" id="THV23146.1"/>
    </source>
</evidence>
<proteinExistence type="predicted"/>
<dbReference type="PIRSF" id="PIRSF000709">
    <property type="entry name" value="6PFK_2-Ptase"/>
    <property type="match status" value="1"/>
</dbReference>
<dbReference type="PROSITE" id="PS00175">
    <property type="entry name" value="PG_MUTASE"/>
    <property type="match status" value="1"/>
</dbReference>
<keyword evidence="5" id="KW-1185">Reference proteome</keyword>
<dbReference type="AlphaFoldDB" id="A0A4V4HMR4"/>
<dbReference type="InterPro" id="IPR050275">
    <property type="entry name" value="PGM_Phosphatase"/>
</dbReference>
<dbReference type="SMART" id="SM00855">
    <property type="entry name" value="PGAM"/>
    <property type="match status" value="1"/>
</dbReference>
<dbReference type="EMBL" id="STGV01000003">
    <property type="protein sequence ID" value="THV23146.1"/>
    <property type="molecule type" value="Genomic_DNA"/>
</dbReference>
<accession>A0A4V4HMR4</accession>
<dbReference type="CDD" id="cd07067">
    <property type="entry name" value="HP_PGM_like"/>
    <property type="match status" value="1"/>
</dbReference>
<dbReference type="GO" id="GO:0005737">
    <property type="term" value="C:cytoplasm"/>
    <property type="evidence" value="ECO:0007669"/>
    <property type="project" value="TreeGrafter"/>
</dbReference>
<dbReference type="InterPro" id="IPR029033">
    <property type="entry name" value="His_PPase_superfam"/>
</dbReference>
<evidence type="ECO:0000313" key="5">
    <source>
        <dbReference type="Proteomes" id="UP000308828"/>
    </source>
</evidence>
<dbReference type="Proteomes" id="UP000308828">
    <property type="component" value="Unassembled WGS sequence"/>
</dbReference>
<comment type="caution">
    <text evidence="4">The sequence shown here is derived from an EMBL/GenBank/DDBJ whole genome shotgun (WGS) entry which is preliminary data.</text>
</comment>
<dbReference type="PANTHER" id="PTHR48100">
    <property type="entry name" value="BROAD-SPECIFICITY PHOSPHATASE YOR283W-RELATED"/>
    <property type="match status" value="1"/>
</dbReference>
<dbReference type="InterPro" id="IPR001345">
    <property type="entry name" value="PG/BPGM_mutase_AS"/>
</dbReference>
<feature type="binding site" evidence="2">
    <location>
        <begin position="7"/>
        <end position="14"/>
    </location>
    <ligand>
        <name>substrate</name>
    </ligand>
</feature>